<evidence type="ECO:0000313" key="1">
    <source>
        <dbReference type="EMBL" id="GMR55884.1"/>
    </source>
</evidence>
<keyword evidence="2" id="KW-1185">Reference proteome</keyword>
<organism evidence="1 2">
    <name type="scientific">Pristionchus mayeri</name>
    <dbReference type="NCBI Taxonomy" id="1317129"/>
    <lineage>
        <taxon>Eukaryota</taxon>
        <taxon>Metazoa</taxon>
        <taxon>Ecdysozoa</taxon>
        <taxon>Nematoda</taxon>
        <taxon>Chromadorea</taxon>
        <taxon>Rhabditida</taxon>
        <taxon>Rhabditina</taxon>
        <taxon>Diplogasteromorpha</taxon>
        <taxon>Diplogasteroidea</taxon>
        <taxon>Neodiplogasteridae</taxon>
        <taxon>Pristionchus</taxon>
    </lineage>
</organism>
<accession>A0AAN5D594</accession>
<sequence length="183" mass="21083">MRTRPVGWPDSCSSLKIIDCSPFVLEDVHEIHVMSRLLHQPGEATIGINLIFLDRQMTMNCQAGLISVYQTSVKHSLTDEQNLKFRGQNEREKSENSLLSARIHRRHHAKKISHTYISPRFSFAILQLALLHELQAAVRTCIIDQETISYPVVLPPSRFFPSLISTNHLQLRKRPQIDRNRIP</sequence>
<dbReference type="Proteomes" id="UP001328107">
    <property type="component" value="Unassembled WGS sequence"/>
</dbReference>
<dbReference type="AlphaFoldDB" id="A0AAN5D594"/>
<comment type="caution">
    <text evidence="1">The sequence shown here is derived from an EMBL/GenBank/DDBJ whole genome shotgun (WGS) entry which is preliminary data.</text>
</comment>
<name>A0AAN5D594_9BILA</name>
<proteinExistence type="predicted"/>
<gene>
    <name evidence="1" type="ORF">PMAYCL1PPCAC_26079</name>
</gene>
<dbReference type="EMBL" id="BTRK01000005">
    <property type="protein sequence ID" value="GMR55884.1"/>
    <property type="molecule type" value="Genomic_DNA"/>
</dbReference>
<evidence type="ECO:0000313" key="2">
    <source>
        <dbReference type="Proteomes" id="UP001328107"/>
    </source>
</evidence>
<reference evidence="2" key="1">
    <citation type="submission" date="2022-10" db="EMBL/GenBank/DDBJ databases">
        <title>Genome assembly of Pristionchus species.</title>
        <authorList>
            <person name="Yoshida K."/>
            <person name="Sommer R.J."/>
        </authorList>
    </citation>
    <scope>NUCLEOTIDE SEQUENCE [LARGE SCALE GENOMIC DNA]</scope>
    <source>
        <strain evidence="2">RS5460</strain>
    </source>
</reference>
<protein>
    <submittedName>
        <fullName evidence="1">Uncharacterized protein</fullName>
    </submittedName>
</protein>